<protein>
    <recommendedName>
        <fullName evidence="1">Serine aminopeptidase S33 domain-containing protein</fullName>
    </recommendedName>
</protein>
<dbReference type="RefSeq" id="WP_043120526.1">
    <property type="nucleotide sequence ID" value="NZ_JTDL01000073.1"/>
</dbReference>
<dbReference type="GO" id="GO:0016020">
    <property type="term" value="C:membrane"/>
    <property type="evidence" value="ECO:0007669"/>
    <property type="project" value="TreeGrafter"/>
</dbReference>
<dbReference type="Gene3D" id="3.40.50.1820">
    <property type="entry name" value="alpha/beta hydrolase"/>
    <property type="match status" value="1"/>
</dbReference>
<accession>A0A0B2ARH6</accession>
<dbReference type="AlphaFoldDB" id="A0A0B2ARH6"/>
<evidence type="ECO:0000313" key="2">
    <source>
        <dbReference type="EMBL" id="KHL04579.1"/>
    </source>
</evidence>
<dbReference type="InterPro" id="IPR022742">
    <property type="entry name" value="Hydrolase_4"/>
</dbReference>
<dbReference type="Proteomes" id="UP000030982">
    <property type="component" value="Unassembled WGS sequence"/>
</dbReference>
<dbReference type="InterPro" id="IPR050266">
    <property type="entry name" value="AB_hydrolase_sf"/>
</dbReference>
<dbReference type="PANTHER" id="PTHR43798">
    <property type="entry name" value="MONOACYLGLYCEROL LIPASE"/>
    <property type="match status" value="1"/>
</dbReference>
<comment type="caution">
    <text evidence="2">The sequence shown here is derived from an EMBL/GenBank/DDBJ whole genome shotgun (WGS) entry which is preliminary data.</text>
</comment>
<feature type="domain" description="Serine aminopeptidase S33" evidence="1">
    <location>
        <begin position="50"/>
        <end position="183"/>
    </location>
</feature>
<organism evidence="2 3">
    <name type="scientific">Sinomonas humi</name>
    <dbReference type="NCBI Taxonomy" id="1338436"/>
    <lineage>
        <taxon>Bacteria</taxon>
        <taxon>Bacillati</taxon>
        <taxon>Actinomycetota</taxon>
        <taxon>Actinomycetes</taxon>
        <taxon>Micrococcales</taxon>
        <taxon>Micrococcaceae</taxon>
        <taxon>Sinomonas</taxon>
    </lineage>
</organism>
<dbReference type="EMBL" id="JTDL01000073">
    <property type="protein sequence ID" value="KHL04579.1"/>
    <property type="molecule type" value="Genomic_DNA"/>
</dbReference>
<evidence type="ECO:0000313" key="3">
    <source>
        <dbReference type="Proteomes" id="UP000030982"/>
    </source>
</evidence>
<dbReference type="Pfam" id="PF12146">
    <property type="entry name" value="Hydrolase_4"/>
    <property type="match status" value="1"/>
</dbReference>
<gene>
    <name evidence="2" type="ORF">LK10_04565</name>
</gene>
<sequence length="322" mass="34852">MAGWRADFLGAGFEQRELSAGSEPVGTLVRFVPAPGGTGGSGSACGTTSLLYVHGWSDYYFNTELADFIACRGWRFYALDLPQHGRSLRPEGHPGYLPSAEHYLESIGAALEVLEADGADRIVLMGHSTGGLAVALEAQRRPERLAALVLSSPWLVAHGGRAAGRLLEFALKARATARPDQVIPLPSRGYFWRAIAKEAGGEWDLREDLRPRTAFPVRTAWLHGILAAQRELLAGPALSLPAVLLASTRSDTGLIWREHMRSRDAVLSIGPMRRAARAVCPSLDEVLVDGGLHDVLLSAPTVRRAAYARLGAWFDRVVDSED</sequence>
<keyword evidence="3" id="KW-1185">Reference proteome</keyword>
<evidence type="ECO:0000259" key="1">
    <source>
        <dbReference type="Pfam" id="PF12146"/>
    </source>
</evidence>
<dbReference type="STRING" id="1338436.LK10_04565"/>
<proteinExistence type="predicted"/>
<reference evidence="2 3" key="1">
    <citation type="submission" date="2014-09" db="EMBL/GenBank/DDBJ databases">
        <title>Genome sequence of Sinomonas sp. MUSC 117.</title>
        <authorList>
            <person name="Lee L.-H."/>
        </authorList>
    </citation>
    <scope>NUCLEOTIDE SEQUENCE [LARGE SCALE GENOMIC DNA]</scope>
    <source>
        <strain evidence="2 3">MUSC 117</strain>
    </source>
</reference>
<name>A0A0B2ARH6_9MICC</name>
<dbReference type="InterPro" id="IPR029058">
    <property type="entry name" value="AB_hydrolase_fold"/>
</dbReference>
<dbReference type="PANTHER" id="PTHR43798:SF33">
    <property type="entry name" value="HYDROLASE, PUTATIVE (AFU_ORTHOLOGUE AFUA_2G14860)-RELATED"/>
    <property type="match status" value="1"/>
</dbReference>
<dbReference type="SUPFAM" id="SSF53474">
    <property type="entry name" value="alpha/beta-Hydrolases"/>
    <property type="match status" value="1"/>
</dbReference>